<feature type="region of interest" description="Disordered" evidence="1">
    <location>
        <begin position="32"/>
        <end position="59"/>
    </location>
</feature>
<sequence length="100" mass="11095">MKAATARLYTEMDALGELEASERRMQQWMRHSGPIPAQSAVASPGGKRAPAAAEPGEKLMLENSDEERMEELKRCLLVIVCDSELWFRASTEDTGDVVEL</sequence>
<feature type="non-terminal residue" evidence="2">
    <location>
        <position position="1"/>
    </location>
</feature>
<reference evidence="2 3" key="1">
    <citation type="journal article" date="2019" name="Sci. Rep.">
        <title>A high-quality genome of Eragrostis curvula grass provides insights into Poaceae evolution and supports new strategies to enhance forage quality.</title>
        <authorList>
            <person name="Carballo J."/>
            <person name="Santos B.A.C.M."/>
            <person name="Zappacosta D."/>
            <person name="Garbus I."/>
            <person name="Selva J.P."/>
            <person name="Gallo C.A."/>
            <person name="Diaz A."/>
            <person name="Albertini E."/>
            <person name="Caccamo M."/>
            <person name="Echenique V."/>
        </authorList>
    </citation>
    <scope>NUCLEOTIDE SEQUENCE [LARGE SCALE GENOMIC DNA]</scope>
    <source>
        <strain evidence="3">cv. Victoria</strain>
        <tissue evidence="2">Leaf</tissue>
    </source>
</reference>
<keyword evidence="3" id="KW-1185">Reference proteome</keyword>
<dbReference type="EMBL" id="RWGY01000051">
    <property type="protein sequence ID" value="TVU05355.1"/>
    <property type="molecule type" value="Genomic_DNA"/>
</dbReference>
<proteinExistence type="predicted"/>
<protein>
    <submittedName>
        <fullName evidence="2">Uncharacterized protein</fullName>
    </submittedName>
</protein>
<name>A0A5J9T202_9POAL</name>
<evidence type="ECO:0000313" key="3">
    <source>
        <dbReference type="Proteomes" id="UP000324897"/>
    </source>
</evidence>
<dbReference type="AlphaFoldDB" id="A0A5J9T202"/>
<evidence type="ECO:0000256" key="1">
    <source>
        <dbReference type="SAM" id="MobiDB-lite"/>
    </source>
</evidence>
<dbReference type="Proteomes" id="UP000324897">
    <property type="component" value="Unassembled WGS sequence"/>
</dbReference>
<gene>
    <name evidence="2" type="ORF">EJB05_48514</name>
</gene>
<dbReference type="Gramene" id="TVU05355">
    <property type="protein sequence ID" value="TVU05355"/>
    <property type="gene ID" value="EJB05_48514"/>
</dbReference>
<evidence type="ECO:0000313" key="2">
    <source>
        <dbReference type="EMBL" id="TVU05355.1"/>
    </source>
</evidence>
<feature type="non-terminal residue" evidence="2">
    <location>
        <position position="100"/>
    </location>
</feature>
<organism evidence="2 3">
    <name type="scientific">Eragrostis curvula</name>
    <name type="common">weeping love grass</name>
    <dbReference type="NCBI Taxonomy" id="38414"/>
    <lineage>
        <taxon>Eukaryota</taxon>
        <taxon>Viridiplantae</taxon>
        <taxon>Streptophyta</taxon>
        <taxon>Embryophyta</taxon>
        <taxon>Tracheophyta</taxon>
        <taxon>Spermatophyta</taxon>
        <taxon>Magnoliopsida</taxon>
        <taxon>Liliopsida</taxon>
        <taxon>Poales</taxon>
        <taxon>Poaceae</taxon>
        <taxon>PACMAD clade</taxon>
        <taxon>Chloridoideae</taxon>
        <taxon>Eragrostideae</taxon>
        <taxon>Eragrostidinae</taxon>
        <taxon>Eragrostis</taxon>
    </lineage>
</organism>
<comment type="caution">
    <text evidence="2">The sequence shown here is derived from an EMBL/GenBank/DDBJ whole genome shotgun (WGS) entry which is preliminary data.</text>
</comment>
<accession>A0A5J9T202</accession>